<keyword evidence="3" id="KW-1185">Reference proteome</keyword>
<dbReference type="AlphaFoldDB" id="A0A5C4T547"/>
<proteinExistence type="predicted"/>
<accession>A0A5C4T547</accession>
<feature type="region of interest" description="Disordered" evidence="1">
    <location>
        <begin position="1"/>
        <end position="22"/>
    </location>
</feature>
<reference evidence="2 3" key="1">
    <citation type="submission" date="2019-05" db="EMBL/GenBank/DDBJ databases">
        <title>We sequenced the genome of Paenibacillus hemerocallicola KCTC 33185 for further insight into its adaptation and study the phylogeny of Paenibacillus.</title>
        <authorList>
            <person name="Narsing Rao M.P."/>
        </authorList>
    </citation>
    <scope>NUCLEOTIDE SEQUENCE [LARGE SCALE GENOMIC DNA]</scope>
    <source>
        <strain evidence="2 3">KCTC 33185</strain>
    </source>
</reference>
<evidence type="ECO:0000256" key="1">
    <source>
        <dbReference type="SAM" id="MobiDB-lite"/>
    </source>
</evidence>
<dbReference type="EMBL" id="VDCQ01000035">
    <property type="protein sequence ID" value="TNJ63956.1"/>
    <property type="molecule type" value="Genomic_DNA"/>
</dbReference>
<evidence type="ECO:0000313" key="3">
    <source>
        <dbReference type="Proteomes" id="UP000307943"/>
    </source>
</evidence>
<dbReference type="Proteomes" id="UP000307943">
    <property type="component" value="Unassembled WGS sequence"/>
</dbReference>
<dbReference type="OrthoDB" id="2589801at2"/>
<evidence type="ECO:0000313" key="2">
    <source>
        <dbReference type="EMBL" id="TNJ63956.1"/>
    </source>
</evidence>
<name>A0A5C4T547_9BACL</name>
<dbReference type="RefSeq" id="WP_139604503.1">
    <property type="nucleotide sequence ID" value="NZ_VDCQ01000035.1"/>
</dbReference>
<protein>
    <submittedName>
        <fullName evidence="2">Uncharacterized protein</fullName>
    </submittedName>
</protein>
<gene>
    <name evidence="2" type="ORF">FE784_22600</name>
</gene>
<sequence>MMTPEGLAKGATVSSADSVPTAGDWVRGSLVYKTDVSSSDYVGWVCVTGGTSGVWEPFGRIGEERLVLRSPLGSRYAVPVTNTGTLQTSLL</sequence>
<organism evidence="2 3">
    <name type="scientific">Paenibacillus hemerocallicola</name>
    <dbReference type="NCBI Taxonomy" id="1172614"/>
    <lineage>
        <taxon>Bacteria</taxon>
        <taxon>Bacillati</taxon>
        <taxon>Bacillota</taxon>
        <taxon>Bacilli</taxon>
        <taxon>Bacillales</taxon>
        <taxon>Paenibacillaceae</taxon>
        <taxon>Paenibacillus</taxon>
    </lineage>
</organism>
<comment type="caution">
    <text evidence="2">The sequence shown here is derived from an EMBL/GenBank/DDBJ whole genome shotgun (WGS) entry which is preliminary data.</text>
</comment>